<evidence type="ECO:0000313" key="3">
    <source>
        <dbReference type="Proteomes" id="UP001597205"/>
    </source>
</evidence>
<sequence>MKLKSLILLFGLINFSFLAYSQTEKDKLDIYTIFLNSFVSDIVVIRDSTVIAKDEVRIPYQKAVSKIPKLDEEGFKDLFEQNKQKTLLNFENHSQKK</sequence>
<keyword evidence="1" id="KW-0732">Signal</keyword>
<protein>
    <recommendedName>
        <fullName evidence="4">GLPGLI family protein</fullName>
    </recommendedName>
</protein>
<evidence type="ECO:0000256" key="1">
    <source>
        <dbReference type="SAM" id="SignalP"/>
    </source>
</evidence>
<proteinExistence type="predicted"/>
<dbReference type="Proteomes" id="UP001597205">
    <property type="component" value="Unassembled WGS sequence"/>
</dbReference>
<name>A0ABW3RK11_9SPHI</name>
<evidence type="ECO:0008006" key="4">
    <source>
        <dbReference type="Google" id="ProtNLM"/>
    </source>
</evidence>
<reference evidence="3" key="1">
    <citation type="journal article" date="2019" name="Int. J. Syst. Evol. Microbiol.">
        <title>The Global Catalogue of Microorganisms (GCM) 10K type strain sequencing project: providing services to taxonomists for standard genome sequencing and annotation.</title>
        <authorList>
            <consortium name="The Broad Institute Genomics Platform"/>
            <consortium name="The Broad Institute Genome Sequencing Center for Infectious Disease"/>
            <person name="Wu L."/>
            <person name="Ma J."/>
        </authorList>
    </citation>
    <scope>NUCLEOTIDE SEQUENCE [LARGE SCALE GENOMIC DNA]</scope>
    <source>
        <strain evidence="3">CCUG 52468</strain>
    </source>
</reference>
<gene>
    <name evidence="2" type="ORF">ACFQ2C_05415</name>
</gene>
<comment type="caution">
    <text evidence="2">The sequence shown here is derived from an EMBL/GenBank/DDBJ whole genome shotgun (WGS) entry which is preliminary data.</text>
</comment>
<feature type="signal peptide" evidence="1">
    <location>
        <begin position="1"/>
        <end position="21"/>
    </location>
</feature>
<dbReference type="RefSeq" id="WP_380895002.1">
    <property type="nucleotide sequence ID" value="NZ_JBHTKY010000005.1"/>
</dbReference>
<organism evidence="2 3">
    <name type="scientific">Sphingobacterium daejeonense</name>
    <dbReference type="NCBI Taxonomy" id="371142"/>
    <lineage>
        <taxon>Bacteria</taxon>
        <taxon>Pseudomonadati</taxon>
        <taxon>Bacteroidota</taxon>
        <taxon>Sphingobacteriia</taxon>
        <taxon>Sphingobacteriales</taxon>
        <taxon>Sphingobacteriaceae</taxon>
        <taxon>Sphingobacterium</taxon>
    </lineage>
</organism>
<keyword evidence="3" id="KW-1185">Reference proteome</keyword>
<accession>A0ABW3RK11</accession>
<evidence type="ECO:0000313" key="2">
    <source>
        <dbReference type="EMBL" id="MFD1165042.1"/>
    </source>
</evidence>
<feature type="chain" id="PRO_5046518878" description="GLPGLI family protein" evidence="1">
    <location>
        <begin position="22"/>
        <end position="97"/>
    </location>
</feature>
<dbReference type="EMBL" id="JBHTKY010000005">
    <property type="protein sequence ID" value="MFD1165042.1"/>
    <property type="molecule type" value="Genomic_DNA"/>
</dbReference>